<organism evidence="1 2">
    <name type="scientific">Candidatus Shapirobacteria bacterium CG11_big_fil_rev_8_21_14_0_20_40_12</name>
    <dbReference type="NCBI Taxonomy" id="1974889"/>
    <lineage>
        <taxon>Bacteria</taxon>
        <taxon>Candidatus Shapironibacteriota</taxon>
    </lineage>
</organism>
<reference evidence="1 2" key="1">
    <citation type="submission" date="2017-09" db="EMBL/GenBank/DDBJ databases">
        <title>Depth-based differentiation of microbial function through sediment-hosted aquifers and enrichment of novel symbionts in the deep terrestrial subsurface.</title>
        <authorList>
            <person name="Probst A.J."/>
            <person name="Ladd B."/>
            <person name="Jarett J.K."/>
            <person name="Geller-Mcgrath D.E."/>
            <person name="Sieber C.M."/>
            <person name="Emerson J.B."/>
            <person name="Anantharaman K."/>
            <person name="Thomas B.C."/>
            <person name="Malmstrom R."/>
            <person name="Stieglmeier M."/>
            <person name="Klingl A."/>
            <person name="Woyke T."/>
            <person name="Ryan C.M."/>
            <person name="Banfield J.F."/>
        </authorList>
    </citation>
    <scope>NUCLEOTIDE SEQUENCE [LARGE SCALE GENOMIC DNA]</scope>
    <source>
        <strain evidence="1">CG11_big_fil_rev_8_21_14_0_20_40_12</strain>
    </source>
</reference>
<proteinExistence type="predicted"/>
<sequence length="476" mass="54166">MIRKIFGIFILLLLVILLGQTGLALKSLKNLYVGIITNQPAGFDRDYQALRKKIKPWGGALNLIDLIPEITGRNSPKTYYVLLQNNMELRPTGGFMGSYAKIKFENGGMGEIIVQDIYVPDGQIAGHVDPPVPIQMAFKQGWFRLRDANWDPDFPTSAQTVSWFFEKGNEEKAEGMIAVNLNLVEDLFDLTGPIDLVDYGLKVDSENFYQIAQEYAEKDFFAGSTQKANIMSALVKAMISKLKNLNSKQLLVLAKVIYKNLQERQVLIYLSDPKSADIVKKLGWDGSMKKFTPSEKGLNDYFYLVEANLGVNKANLYVQRKVEQEMVILDTNSIQKRTKIYFKNESKYFTPVKPGFWGGDYVNFLRVYFPSSAREISVNIDGKGIGEKELFFEEKKDLNLQGVGFFVEVPAKSEKEVTVVYKMPVDFLLGKKTDYILTVQKQPGIEQFPYKLTIPGFVFEKQLRRDTEIKAKILYN</sequence>
<evidence type="ECO:0000313" key="2">
    <source>
        <dbReference type="Proteomes" id="UP000231371"/>
    </source>
</evidence>
<evidence type="ECO:0000313" key="1">
    <source>
        <dbReference type="EMBL" id="PIQ70280.1"/>
    </source>
</evidence>
<evidence type="ECO:0008006" key="3">
    <source>
        <dbReference type="Google" id="ProtNLM"/>
    </source>
</evidence>
<gene>
    <name evidence="1" type="ORF">COV89_01335</name>
</gene>
<comment type="caution">
    <text evidence="1">The sequence shown here is derived from an EMBL/GenBank/DDBJ whole genome shotgun (WGS) entry which is preliminary data.</text>
</comment>
<dbReference type="AlphaFoldDB" id="A0A2H0KGA5"/>
<name>A0A2H0KGA5_9BACT</name>
<accession>A0A2H0KGA5</accession>
<dbReference type="EMBL" id="PCVI01000022">
    <property type="protein sequence ID" value="PIQ70280.1"/>
    <property type="molecule type" value="Genomic_DNA"/>
</dbReference>
<dbReference type="Proteomes" id="UP000231371">
    <property type="component" value="Unassembled WGS sequence"/>
</dbReference>
<protein>
    <recommendedName>
        <fullName evidence="3">DUF4012 domain-containing protein</fullName>
    </recommendedName>
</protein>
<dbReference type="InterPro" id="IPR025101">
    <property type="entry name" value="DUF4012"/>
</dbReference>
<dbReference type="Pfam" id="PF13196">
    <property type="entry name" value="DUF4012"/>
    <property type="match status" value="1"/>
</dbReference>